<sequence>MKLGFFSKIQIFLNSRKIFKNWHIYPKVYWQLGNDKFAVFETTTDLKIKIRVKSTDLMALTNVWMINEYDVDSFKINQNDIVIDVGAHIGLFSLLVSQFCKTGKIFSFEPIRE</sequence>
<dbReference type="Gene3D" id="3.40.50.150">
    <property type="entry name" value="Vaccinia Virus protein VP39"/>
    <property type="match status" value="1"/>
</dbReference>
<accession>A0A381XDC8</accession>
<dbReference type="SUPFAM" id="SSF53335">
    <property type="entry name" value="S-adenosyl-L-methionine-dependent methyltransferases"/>
    <property type="match status" value="1"/>
</dbReference>
<feature type="non-terminal residue" evidence="1">
    <location>
        <position position="113"/>
    </location>
</feature>
<protein>
    <recommendedName>
        <fullName evidence="2">SAM-dependent methyltransferase TRM5/TYW2-type domain-containing protein</fullName>
    </recommendedName>
</protein>
<reference evidence="1" key="1">
    <citation type="submission" date="2018-05" db="EMBL/GenBank/DDBJ databases">
        <authorList>
            <person name="Lanie J.A."/>
            <person name="Ng W.-L."/>
            <person name="Kazmierczak K.M."/>
            <person name="Andrzejewski T.M."/>
            <person name="Davidsen T.M."/>
            <person name="Wayne K.J."/>
            <person name="Tettelin H."/>
            <person name="Glass J.I."/>
            <person name="Rusch D."/>
            <person name="Podicherti R."/>
            <person name="Tsui H.-C.T."/>
            <person name="Winkler M.E."/>
        </authorList>
    </citation>
    <scope>NUCLEOTIDE SEQUENCE</scope>
</reference>
<dbReference type="EMBL" id="UINC01014731">
    <property type="protein sequence ID" value="SVA62620.1"/>
    <property type="molecule type" value="Genomic_DNA"/>
</dbReference>
<proteinExistence type="predicted"/>
<name>A0A381XDC8_9ZZZZ</name>
<dbReference type="AlphaFoldDB" id="A0A381XDC8"/>
<dbReference type="InterPro" id="IPR029063">
    <property type="entry name" value="SAM-dependent_MTases_sf"/>
</dbReference>
<organism evidence="1">
    <name type="scientific">marine metagenome</name>
    <dbReference type="NCBI Taxonomy" id="408172"/>
    <lineage>
        <taxon>unclassified sequences</taxon>
        <taxon>metagenomes</taxon>
        <taxon>ecological metagenomes</taxon>
    </lineage>
</organism>
<gene>
    <name evidence="1" type="ORF">METZ01_LOCUS115474</name>
</gene>
<evidence type="ECO:0000313" key="1">
    <source>
        <dbReference type="EMBL" id="SVA62620.1"/>
    </source>
</evidence>
<evidence type="ECO:0008006" key="2">
    <source>
        <dbReference type="Google" id="ProtNLM"/>
    </source>
</evidence>